<dbReference type="InterPro" id="IPR036514">
    <property type="entry name" value="SGNH_hydro_sf"/>
</dbReference>
<reference evidence="1 2" key="1">
    <citation type="submission" date="2016-10" db="EMBL/GenBank/DDBJ databases">
        <authorList>
            <person name="de Groot N.N."/>
        </authorList>
    </citation>
    <scope>NUCLEOTIDE SEQUENCE [LARGE SCALE GENOMIC DNA]</scope>
    <source>
        <strain evidence="1 2">DSM 8537</strain>
    </source>
</reference>
<protein>
    <submittedName>
        <fullName evidence="1">Uncharacterized protein</fullName>
    </submittedName>
</protein>
<name>A0A1I2XTZ9_9RHOB</name>
<dbReference type="AlphaFoldDB" id="A0A1I2XTZ9"/>
<proteinExistence type="predicted"/>
<sequence length="345" mass="38452">MPFYVFGGSNSIFRDGWVSSFSQQTGQPVLNRSVGATTTLTGLFRFLMPGDGDQPGEGDCVLWEYALNEVNHVARGYRREMLLKNVEHLMALCRARGCRFVPLILTPLWQERAPQRDPYYQMLTDLFAHHGIVPFDVSVAWRQRNAGQRLPYALYTDSAHYTRAPELTAFIAAGVAELVAACRVPAPVAPLHTAGRSVALVEGLTQGWHENALMRIPTAQLPLSIELNGHGRVAAVCALCHADFESGIRVQLQRDADQMRQMRFSTTNSSHRRVILKAVSLENALGKRWDTHWLFGPGDRLLLSPARHPGEFYAEHELRSTLTMPEEKTPARIAGVLLENVTPAC</sequence>
<dbReference type="Proteomes" id="UP000183635">
    <property type="component" value="Unassembled WGS sequence"/>
</dbReference>
<keyword evidence="2" id="KW-1185">Reference proteome</keyword>
<gene>
    <name evidence="1" type="ORF">SAMN04488021_10262</name>
</gene>
<dbReference type="STRING" id="34004.SAMN04488021_10262"/>
<evidence type="ECO:0000313" key="2">
    <source>
        <dbReference type="Proteomes" id="UP000183635"/>
    </source>
</evidence>
<dbReference type="Gene3D" id="3.40.50.1110">
    <property type="entry name" value="SGNH hydrolase"/>
    <property type="match status" value="1"/>
</dbReference>
<organism evidence="1 2">
    <name type="scientific">Paracoccus aminovorans</name>
    <dbReference type="NCBI Taxonomy" id="34004"/>
    <lineage>
        <taxon>Bacteria</taxon>
        <taxon>Pseudomonadati</taxon>
        <taxon>Pseudomonadota</taxon>
        <taxon>Alphaproteobacteria</taxon>
        <taxon>Rhodobacterales</taxon>
        <taxon>Paracoccaceae</taxon>
        <taxon>Paracoccus</taxon>
    </lineage>
</organism>
<evidence type="ECO:0000313" key="1">
    <source>
        <dbReference type="EMBL" id="SFH16176.1"/>
    </source>
</evidence>
<dbReference type="GO" id="GO:0016788">
    <property type="term" value="F:hydrolase activity, acting on ester bonds"/>
    <property type="evidence" value="ECO:0007669"/>
    <property type="project" value="UniProtKB-ARBA"/>
</dbReference>
<dbReference type="EMBL" id="FOPU01000002">
    <property type="protein sequence ID" value="SFH16176.1"/>
    <property type="molecule type" value="Genomic_DNA"/>
</dbReference>
<dbReference type="SUPFAM" id="SSF52266">
    <property type="entry name" value="SGNH hydrolase"/>
    <property type="match status" value="1"/>
</dbReference>
<accession>A0A1I2XTZ9</accession>